<evidence type="ECO:0000313" key="1">
    <source>
        <dbReference type="EMBL" id="MCI29394.1"/>
    </source>
</evidence>
<dbReference type="PANTHER" id="PTHR36486">
    <property type="entry name" value="OS01G0977800 PROTEIN"/>
    <property type="match status" value="1"/>
</dbReference>
<proteinExistence type="predicted"/>
<dbReference type="PANTHER" id="PTHR36486:SF4">
    <property type="entry name" value="PH DOMAIN-CONTAINING PROTEIN"/>
    <property type="match status" value="1"/>
</dbReference>
<dbReference type="AlphaFoldDB" id="A0A392QZU4"/>
<keyword evidence="2" id="KW-1185">Reference proteome</keyword>
<feature type="non-terminal residue" evidence="1">
    <location>
        <position position="90"/>
    </location>
</feature>
<dbReference type="InterPro" id="IPR053057">
    <property type="entry name" value="XLG_GTP-binding"/>
</dbReference>
<protein>
    <submittedName>
        <fullName evidence="1">Extra-large guanine nucleotide-binding protein 1-like</fullName>
    </submittedName>
</protein>
<evidence type="ECO:0000313" key="2">
    <source>
        <dbReference type="Proteomes" id="UP000265520"/>
    </source>
</evidence>
<organism evidence="1 2">
    <name type="scientific">Trifolium medium</name>
    <dbReference type="NCBI Taxonomy" id="97028"/>
    <lineage>
        <taxon>Eukaryota</taxon>
        <taxon>Viridiplantae</taxon>
        <taxon>Streptophyta</taxon>
        <taxon>Embryophyta</taxon>
        <taxon>Tracheophyta</taxon>
        <taxon>Spermatophyta</taxon>
        <taxon>Magnoliopsida</taxon>
        <taxon>eudicotyledons</taxon>
        <taxon>Gunneridae</taxon>
        <taxon>Pentapetalae</taxon>
        <taxon>rosids</taxon>
        <taxon>fabids</taxon>
        <taxon>Fabales</taxon>
        <taxon>Fabaceae</taxon>
        <taxon>Papilionoideae</taxon>
        <taxon>50 kb inversion clade</taxon>
        <taxon>NPAAA clade</taxon>
        <taxon>Hologalegina</taxon>
        <taxon>IRL clade</taxon>
        <taxon>Trifolieae</taxon>
        <taxon>Trifolium</taxon>
    </lineage>
</organism>
<name>A0A392QZU4_9FABA</name>
<dbReference type="EMBL" id="LXQA010172248">
    <property type="protein sequence ID" value="MCI29394.1"/>
    <property type="molecule type" value="Genomic_DNA"/>
</dbReference>
<dbReference type="Proteomes" id="UP000265520">
    <property type="component" value="Unassembled WGS sequence"/>
</dbReference>
<comment type="caution">
    <text evidence="1">The sequence shown here is derived from an EMBL/GenBank/DDBJ whole genome shotgun (WGS) entry which is preliminary data.</text>
</comment>
<reference evidence="1 2" key="1">
    <citation type="journal article" date="2018" name="Front. Plant Sci.">
        <title>Red Clover (Trifolium pratense) and Zigzag Clover (T. medium) - A Picture of Genomic Similarities and Differences.</title>
        <authorList>
            <person name="Dluhosova J."/>
            <person name="Istvanek J."/>
            <person name="Nedelnik J."/>
            <person name="Repkova J."/>
        </authorList>
    </citation>
    <scope>NUCLEOTIDE SEQUENCE [LARGE SCALE GENOMIC DNA]</scope>
    <source>
        <strain evidence="2">cv. 10/8</strain>
        <tissue evidence="1">Leaf</tissue>
    </source>
</reference>
<sequence>VNGKPLSYEELVTLQNCPNPPKKLKPGNYWYDKVSGFWGKEGQKPSSIISAHLNVGSPMQPDASNGNTQVFINGREITKVELRMLQLAGV</sequence>
<accession>A0A392QZU4</accession>
<feature type="non-terminal residue" evidence="1">
    <location>
        <position position="1"/>
    </location>
</feature>